<dbReference type="Proteomes" id="UP000660729">
    <property type="component" value="Unassembled WGS sequence"/>
</dbReference>
<dbReference type="SUPFAM" id="SSF81296">
    <property type="entry name" value="E set domains"/>
    <property type="match status" value="1"/>
</dbReference>
<evidence type="ECO:0000313" key="7">
    <source>
        <dbReference type="Proteomes" id="UP000660729"/>
    </source>
</evidence>
<dbReference type="PANTHER" id="PTHR32208:SF56">
    <property type="entry name" value="GALACTOSE OXIDASE-RELATED"/>
    <property type="match status" value="1"/>
</dbReference>
<dbReference type="InterPro" id="IPR013783">
    <property type="entry name" value="Ig-like_fold"/>
</dbReference>
<dbReference type="InterPro" id="IPR009880">
    <property type="entry name" value="Glyoxal_oxidase_N"/>
</dbReference>
<dbReference type="SMART" id="SM00612">
    <property type="entry name" value="Kelch"/>
    <property type="match status" value="2"/>
</dbReference>
<feature type="signal peptide" evidence="2">
    <location>
        <begin position="1"/>
        <end position="22"/>
    </location>
</feature>
<dbReference type="Gene3D" id="2.130.10.80">
    <property type="entry name" value="Galactose oxidase/kelch, beta-propeller"/>
    <property type="match status" value="1"/>
</dbReference>
<dbReference type="SUPFAM" id="SSF57414">
    <property type="entry name" value="Hairpin loop containing domain-like"/>
    <property type="match status" value="1"/>
</dbReference>
<feature type="chain" id="PRO_5034914471" evidence="2">
    <location>
        <begin position="23"/>
        <end position="818"/>
    </location>
</feature>
<dbReference type="SUPFAM" id="SSF50965">
    <property type="entry name" value="Galactose oxidase, central domain"/>
    <property type="match status" value="1"/>
</dbReference>
<name>A0A8H6RQP7_9PEZI</name>
<feature type="domain" description="Apple" evidence="3">
    <location>
        <begin position="147"/>
        <end position="197"/>
    </location>
</feature>
<dbReference type="Gene3D" id="3.50.4.10">
    <property type="entry name" value="Hepatocyte Growth Factor"/>
    <property type="match status" value="2"/>
</dbReference>
<feature type="domain" description="Galactose oxidase-like Early set" evidence="5">
    <location>
        <begin position="715"/>
        <end position="816"/>
    </location>
</feature>
<dbReference type="CDD" id="cd02851">
    <property type="entry name" value="E_set_GO_C"/>
    <property type="match status" value="1"/>
</dbReference>
<dbReference type="OrthoDB" id="2019572at2759"/>
<dbReference type="AlphaFoldDB" id="A0A8H6RQP7"/>
<proteinExistence type="predicted"/>
<organism evidence="6 7">
    <name type="scientific">Pseudocercospora fuligena</name>
    <dbReference type="NCBI Taxonomy" id="685502"/>
    <lineage>
        <taxon>Eukaryota</taxon>
        <taxon>Fungi</taxon>
        <taxon>Dikarya</taxon>
        <taxon>Ascomycota</taxon>
        <taxon>Pezizomycotina</taxon>
        <taxon>Dothideomycetes</taxon>
        <taxon>Dothideomycetidae</taxon>
        <taxon>Mycosphaerellales</taxon>
        <taxon>Mycosphaerellaceae</taxon>
        <taxon>Pseudocercospora</taxon>
    </lineage>
</organism>
<dbReference type="EMBL" id="JABCIY010000040">
    <property type="protein sequence ID" value="KAF7195454.1"/>
    <property type="molecule type" value="Genomic_DNA"/>
</dbReference>
<keyword evidence="7" id="KW-1185">Reference proteome</keyword>
<protein>
    <submittedName>
        <fullName evidence="6">Galactose oxidase</fullName>
    </submittedName>
</protein>
<dbReference type="InterPro" id="IPR037293">
    <property type="entry name" value="Gal_Oxidase_central_sf"/>
</dbReference>
<accession>A0A8H6RQP7</accession>
<reference evidence="6" key="1">
    <citation type="submission" date="2020-04" db="EMBL/GenBank/DDBJ databases">
        <title>Draft genome resource of the tomato pathogen Pseudocercospora fuligena.</title>
        <authorList>
            <person name="Zaccaron A."/>
        </authorList>
    </citation>
    <scope>NUCLEOTIDE SEQUENCE</scope>
    <source>
        <strain evidence="6">PF001</strain>
    </source>
</reference>
<dbReference type="Pfam" id="PF09118">
    <property type="entry name" value="GO-like_E_set"/>
    <property type="match status" value="1"/>
</dbReference>
<evidence type="ECO:0000259" key="3">
    <source>
        <dbReference type="Pfam" id="PF00024"/>
    </source>
</evidence>
<dbReference type="InterPro" id="IPR003609">
    <property type="entry name" value="Pan_app"/>
</dbReference>
<dbReference type="InterPro" id="IPR014756">
    <property type="entry name" value="Ig_E-set"/>
</dbReference>
<evidence type="ECO:0000259" key="4">
    <source>
        <dbReference type="Pfam" id="PF07250"/>
    </source>
</evidence>
<evidence type="ECO:0000256" key="2">
    <source>
        <dbReference type="SAM" id="SignalP"/>
    </source>
</evidence>
<evidence type="ECO:0000256" key="1">
    <source>
        <dbReference type="ARBA" id="ARBA00022729"/>
    </source>
</evidence>
<sequence>MGFLLLSRSLLALALFPHTLLAQSIPQCPTKEISYTASDASTWAICPNADYQAPSGQILNSIKSNTACAQLCQQYQNGGCRKAVYDKTNFICHLKGNGTVSWVASSYYDSIRFVSAPAQGSTITSCPNNERSVTTSDGAQWAICPLTDYEGNTLQALNQVSSQTACATSCTNTNGCTRAVYDPKNLACYLKDGTQSRWAFNSAYETIRLVSRAPQQGDPVTSCPSADRNATSQTGRGWAICNSTDFGGAASQITNGITSAFNCMQQCDQTKGCTKAVWDPKNNVCFLKDSDAPWAYNGDYQTIRLVNGTSSFTGNRGKWAPAVNLPVVPAGAFVVPEQPVSNRILSYSSWGTYEFSGPTGITQFADYNWKTGAVSQRTVTETKHDMFCPGMSFLANGTMVVTGGENAEAVSFYNYKTNSWTRAADMKVARGYQTSTTLSNGKVFTIGGSFTGGIGGQDVAPKAGEVYDPATNAWTLLQGCDVKPMLTTYDAEGPWRTDNHAWLYGWKNGYVFQAGPSKTMHWYGTTSQGSVSTAGTRDADNDAMCGVHVMFDAVAGKIFSAGGSQSYTNSPAFTKAHQITVGEPGQQAKVELLPQMNFQRGFANAVVLPNGQVLITGGQATSLVFTDIQSVFAPELWDPVTKNFTVLAPATIPRNYHAVSLLLADGTVWAAGGGLCPVGQGESTAFCDQTVQHFNGEIFSPPYLFNADGSAAPKPTISALSSNTDTQGFKVRVGGTLIVDMNGDASAGMTFSLVRIGSATHSVNSDQRRVPLTATQNRARWTVALPRDSGILIPGYWYLFATNKAGTPGVARTVQVTL</sequence>
<dbReference type="Gene3D" id="2.60.40.10">
    <property type="entry name" value="Immunoglobulins"/>
    <property type="match status" value="1"/>
</dbReference>
<keyword evidence="1 2" id="KW-0732">Signal</keyword>
<comment type="caution">
    <text evidence="6">The sequence shown here is derived from an EMBL/GenBank/DDBJ whole genome shotgun (WGS) entry which is preliminary data.</text>
</comment>
<dbReference type="InterPro" id="IPR015202">
    <property type="entry name" value="GO-like_E_set"/>
</dbReference>
<evidence type="ECO:0000259" key="5">
    <source>
        <dbReference type="Pfam" id="PF09118"/>
    </source>
</evidence>
<feature type="domain" description="Apple" evidence="3">
    <location>
        <begin position="244"/>
        <end position="292"/>
    </location>
</feature>
<feature type="domain" description="Glyoxal oxidase N-terminal" evidence="4">
    <location>
        <begin position="567"/>
        <end position="673"/>
    </location>
</feature>
<dbReference type="InterPro" id="IPR011043">
    <property type="entry name" value="Gal_Oxase/kelch_b-propeller"/>
</dbReference>
<dbReference type="Pfam" id="PF07250">
    <property type="entry name" value="Glyoxal_oxid_N"/>
    <property type="match status" value="1"/>
</dbReference>
<dbReference type="InterPro" id="IPR006652">
    <property type="entry name" value="Kelch_1"/>
</dbReference>
<feature type="domain" description="Apple" evidence="3">
    <location>
        <begin position="47"/>
        <end position="101"/>
    </location>
</feature>
<gene>
    <name evidence="6" type="ORF">HII31_03346</name>
</gene>
<evidence type="ECO:0000313" key="6">
    <source>
        <dbReference type="EMBL" id="KAF7195454.1"/>
    </source>
</evidence>
<dbReference type="Pfam" id="PF00024">
    <property type="entry name" value="PAN_1"/>
    <property type="match status" value="3"/>
</dbReference>
<dbReference type="PANTHER" id="PTHR32208">
    <property type="entry name" value="SECRETED PROTEIN-RELATED"/>
    <property type="match status" value="1"/>
</dbReference>